<dbReference type="GO" id="GO:0008713">
    <property type="term" value="F:ADP-heptose-lipopolysaccharide heptosyltransferase activity"/>
    <property type="evidence" value="ECO:0007669"/>
    <property type="project" value="TreeGrafter"/>
</dbReference>
<dbReference type="SUPFAM" id="SSF53756">
    <property type="entry name" value="UDP-Glycosyltransferase/glycogen phosphorylase"/>
    <property type="match status" value="1"/>
</dbReference>
<proteinExistence type="predicted"/>
<dbReference type="EMBL" id="JACCCC010000001">
    <property type="protein sequence ID" value="NYE47036.1"/>
    <property type="molecule type" value="Genomic_DNA"/>
</dbReference>
<keyword evidence="4" id="KW-1185">Reference proteome</keyword>
<dbReference type="CDD" id="cd03789">
    <property type="entry name" value="GT9_LPS_heptosyltransferase"/>
    <property type="match status" value="1"/>
</dbReference>
<dbReference type="PANTHER" id="PTHR30160">
    <property type="entry name" value="TETRAACYLDISACCHARIDE 4'-KINASE-RELATED"/>
    <property type="match status" value="1"/>
</dbReference>
<organism evidence="3 4">
    <name type="scientific">Spinactinospora alkalitolerans</name>
    <dbReference type="NCBI Taxonomy" id="687207"/>
    <lineage>
        <taxon>Bacteria</taxon>
        <taxon>Bacillati</taxon>
        <taxon>Actinomycetota</taxon>
        <taxon>Actinomycetes</taxon>
        <taxon>Streptosporangiales</taxon>
        <taxon>Nocardiopsidaceae</taxon>
        <taxon>Spinactinospora</taxon>
    </lineage>
</organism>
<dbReference type="InterPro" id="IPR051199">
    <property type="entry name" value="LPS_LOS_Heptosyltrfase"/>
</dbReference>
<evidence type="ECO:0000313" key="3">
    <source>
        <dbReference type="EMBL" id="NYE47036.1"/>
    </source>
</evidence>
<evidence type="ECO:0000313" key="4">
    <source>
        <dbReference type="Proteomes" id="UP000589036"/>
    </source>
</evidence>
<accession>A0A852TRL5</accession>
<dbReference type="InterPro" id="IPR002201">
    <property type="entry name" value="Glyco_trans_9"/>
</dbReference>
<dbReference type="GO" id="GO:0009244">
    <property type="term" value="P:lipopolysaccharide core region biosynthetic process"/>
    <property type="evidence" value="ECO:0007669"/>
    <property type="project" value="TreeGrafter"/>
</dbReference>
<gene>
    <name evidence="3" type="ORF">HDA32_002156</name>
</gene>
<dbReference type="GO" id="GO:0005829">
    <property type="term" value="C:cytosol"/>
    <property type="evidence" value="ECO:0007669"/>
    <property type="project" value="TreeGrafter"/>
</dbReference>
<dbReference type="RefSeq" id="WP_179643048.1">
    <property type="nucleotide sequence ID" value="NZ_BAAAYY010000001.1"/>
</dbReference>
<keyword evidence="2 3" id="KW-0808">Transferase</keyword>
<evidence type="ECO:0000256" key="1">
    <source>
        <dbReference type="ARBA" id="ARBA00022676"/>
    </source>
</evidence>
<protein>
    <submittedName>
        <fullName evidence="3">ADP-heptose:LPS heptosyltransferase</fullName>
    </submittedName>
</protein>
<dbReference type="PANTHER" id="PTHR30160:SF1">
    <property type="entry name" value="LIPOPOLYSACCHARIDE 1,2-N-ACETYLGLUCOSAMINETRANSFERASE-RELATED"/>
    <property type="match status" value="1"/>
</dbReference>
<dbReference type="AlphaFoldDB" id="A0A852TRL5"/>
<keyword evidence="1" id="KW-0328">Glycosyltransferase</keyword>
<dbReference type="Gene3D" id="3.40.50.2000">
    <property type="entry name" value="Glycogen Phosphorylase B"/>
    <property type="match status" value="2"/>
</dbReference>
<dbReference type="Pfam" id="PF01075">
    <property type="entry name" value="Glyco_transf_9"/>
    <property type="match status" value="1"/>
</dbReference>
<comment type="caution">
    <text evidence="3">The sequence shown here is derived from an EMBL/GenBank/DDBJ whole genome shotgun (WGS) entry which is preliminary data.</text>
</comment>
<dbReference type="Proteomes" id="UP000589036">
    <property type="component" value="Unassembled WGS sequence"/>
</dbReference>
<sequence length="351" mass="37502">MASALMDPDVRGVAFVRLRVGLGDLLCGAPALRAVRRARPDLRITLVTWAEMAPVVRRMRACVDELLPFPGHPGIPERPPRAEELPGFWRRAAERGFDLAVQSYGDNPVAGEVTERMGARLVAGFAVAGWRPPDPALGLAYPREAHEVWRHLRLVRRLGVPAAAGADALEFPSTPADHREYRGLCGRHGLRPGGYAVVHPGATCASRRWPADRFARVADALARRGLRVVLGGVPAERGLTAAVAGEMREPATDLAGRTTLGGYALLLRGARLLVGNDTGAAHLAAAVGAPSVTVFLSGDPVRWAHPGPRHRVARSDVGCSPCRHLTCPIDFRCASRVSVDDVVGHVEALIG</sequence>
<evidence type="ECO:0000256" key="2">
    <source>
        <dbReference type="ARBA" id="ARBA00022679"/>
    </source>
</evidence>
<name>A0A852TRL5_9ACTN</name>
<reference evidence="3 4" key="1">
    <citation type="submission" date="2020-07" db="EMBL/GenBank/DDBJ databases">
        <title>Sequencing the genomes of 1000 actinobacteria strains.</title>
        <authorList>
            <person name="Klenk H.-P."/>
        </authorList>
    </citation>
    <scope>NUCLEOTIDE SEQUENCE [LARGE SCALE GENOMIC DNA]</scope>
    <source>
        <strain evidence="3 4">CXB654</strain>
    </source>
</reference>